<keyword evidence="3" id="KW-1185">Reference proteome</keyword>
<feature type="transmembrane region" description="Helical" evidence="1">
    <location>
        <begin position="75"/>
        <end position="100"/>
    </location>
</feature>
<protein>
    <submittedName>
        <fullName evidence="2">Uncharacterized protein</fullName>
    </submittedName>
</protein>
<organism evidence="2 3">
    <name type="scientific">Gracilariopsis chorda</name>
    <dbReference type="NCBI Taxonomy" id="448386"/>
    <lineage>
        <taxon>Eukaryota</taxon>
        <taxon>Rhodophyta</taxon>
        <taxon>Florideophyceae</taxon>
        <taxon>Rhodymeniophycidae</taxon>
        <taxon>Gracilariales</taxon>
        <taxon>Gracilariaceae</taxon>
        <taxon>Gracilariopsis</taxon>
    </lineage>
</organism>
<feature type="transmembrane region" description="Helical" evidence="1">
    <location>
        <begin position="12"/>
        <end position="36"/>
    </location>
</feature>
<keyword evidence="1" id="KW-1133">Transmembrane helix</keyword>
<keyword evidence="1" id="KW-0812">Transmembrane</keyword>
<keyword evidence="1" id="KW-0472">Membrane</keyword>
<feature type="transmembrane region" description="Helical" evidence="1">
    <location>
        <begin position="360"/>
        <end position="386"/>
    </location>
</feature>
<sequence length="392" mass="43077">MEVSLSPGKTAFIINIITDALALIASFSLISILNAYGRWKLHQKGKVSMDMHFHNMSFGGAFLSLVRLRQSSARVVILLIIQTIILAFLRTLMSLAPIGISESKNLSVHRYHTIPGEALCYREGLYNSEMIGMATERVIKHFNAGGKVISVGKTGRNHDAILLENERSSLGHAVVVDKWDMEARINVSDGNISTFTLNLTQFLRNTTGYLHSVYSNDFFLTHSVVPMNTTPLPNNGAIVDGPFYVIVCTHNPLVNENKMEKCAFSRCAVPHVELQPGEVVSVRGNCSVATIERQAFKAGAFRSYYGSASPLKYLDISFKGLDVSELGKRSQMVGDLAFILRSRPCGDTYVAYLPPSEVSWVSIAIICSLGTISLVVSVVAIMSFSITRNTFN</sequence>
<dbReference type="EMBL" id="NBIV01000025">
    <property type="protein sequence ID" value="PXF47340.1"/>
    <property type="molecule type" value="Genomic_DNA"/>
</dbReference>
<evidence type="ECO:0000313" key="3">
    <source>
        <dbReference type="Proteomes" id="UP000247409"/>
    </source>
</evidence>
<dbReference type="AlphaFoldDB" id="A0A2V3J1R8"/>
<evidence type="ECO:0000313" key="2">
    <source>
        <dbReference type="EMBL" id="PXF47340.1"/>
    </source>
</evidence>
<gene>
    <name evidence="2" type="ORF">BWQ96_02820</name>
</gene>
<reference evidence="2 3" key="1">
    <citation type="journal article" date="2018" name="Mol. Biol. Evol.">
        <title>Analysis of the draft genome of the red seaweed Gracilariopsis chorda provides insights into genome size evolution in Rhodophyta.</title>
        <authorList>
            <person name="Lee J."/>
            <person name="Yang E.C."/>
            <person name="Graf L."/>
            <person name="Yang J.H."/>
            <person name="Qiu H."/>
            <person name="Zel Zion U."/>
            <person name="Chan C.X."/>
            <person name="Stephens T.G."/>
            <person name="Weber A.P.M."/>
            <person name="Boo G.H."/>
            <person name="Boo S.M."/>
            <person name="Kim K.M."/>
            <person name="Shin Y."/>
            <person name="Jung M."/>
            <person name="Lee S.J."/>
            <person name="Yim H.S."/>
            <person name="Lee J.H."/>
            <person name="Bhattacharya D."/>
            <person name="Yoon H.S."/>
        </authorList>
    </citation>
    <scope>NUCLEOTIDE SEQUENCE [LARGE SCALE GENOMIC DNA]</scope>
    <source>
        <strain evidence="2 3">SKKU-2015</strain>
        <tissue evidence="2">Whole body</tissue>
    </source>
</reference>
<evidence type="ECO:0000256" key="1">
    <source>
        <dbReference type="SAM" id="Phobius"/>
    </source>
</evidence>
<dbReference type="Proteomes" id="UP000247409">
    <property type="component" value="Unassembled WGS sequence"/>
</dbReference>
<comment type="caution">
    <text evidence="2">The sequence shown here is derived from an EMBL/GenBank/DDBJ whole genome shotgun (WGS) entry which is preliminary data.</text>
</comment>
<name>A0A2V3J1R8_9FLOR</name>
<proteinExistence type="predicted"/>
<dbReference type="OrthoDB" id="10530588at2759"/>
<accession>A0A2V3J1R8</accession>